<comment type="caution">
    <text evidence="7">The sequence shown here is derived from an EMBL/GenBank/DDBJ whole genome shotgun (WGS) entry which is preliminary data.</text>
</comment>
<dbReference type="EMBL" id="NPMS01000009">
    <property type="protein sequence ID" value="OZU87550.1"/>
    <property type="molecule type" value="Genomic_DNA"/>
</dbReference>
<evidence type="ECO:0000256" key="2">
    <source>
        <dbReference type="ARBA" id="ARBA00022692"/>
    </source>
</evidence>
<keyword evidence="8" id="KW-1185">Reference proteome</keyword>
<evidence type="ECO:0000256" key="1">
    <source>
        <dbReference type="ARBA" id="ARBA00004141"/>
    </source>
</evidence>
<dbReference type="Proteomes" id="UP000216498">
    <property type="component" value="Unassembled WGS sequence"/>
</dbReference>
<organism evidence="7 8">
    <name type="scientific">Virgibacillus indicus</name>
    <dbReference type="NCBI Taxonomy" id="2024554"/>
    <lineage>
        <taxon>Bacteria</taxon>
        <taxon>Bacillati</taxon>
        <taxon>Bacillota</taxon>
        <taxon>Bacilli</taxon>
        <taxon>Bacillales</taxon>
        <taxon>Bacillaceae</taxon>
        <taxon>Virgibacillus</taxon>
    </lineage>
</organism>
<keyword evidence="3" id="KW-1133">Transmembrane helix</keyword>
<reference evidence="7 8" key="1">
    <citation type="submission" date="2017-08" db="EMBL/GenBank/DDBJ databases">
        <title>Virgibacillus indicus sp. nov. and Virgibacillus profoundi sp. nov, two moderately halophilic bacteria isolated from marine sediment by using the Microfluidic Streak Plate.</title>
        <authorList>
            <person name="Xu B."/>
            <person name="Hu B."/>
            <person name="Wang J."/>
            <person name="Zhu Y."/>
            <person name="Huang L."/>
            <person name="Du W."/>
            <person name="Huang Y."/>
        </authorList>
    </citation>
    <scope>NUCLEOTIDE SEQUENCE [LARGE SCALE GENOMIC DNA]</scope>
    <source>
        <strain evidence="7 8">IO3-P2-C2</strain>
    </source>
</reference>
<name>A0A265N6B8_9BACI</name>
<keyword evidence="2" id="KW-0812">Transmembrane</keyword>
<dbReference type="RefSeq" id="WP_094886852.1">
    <property type="nucleotide sequence ID" value="NZ_NPMS01000009.1"/>
</dbReference>
<dbReference type="AlphaFoldDB" id="A0A265N6B8"/>
<evidence type="ECO:0000259" key="6">
    <source>
        <dbReference type="Pfam" id="PF06271"/>
    </source>
</evidence>
<evidence type="ECO:0000313" key="7">
    <source>
        <dbReference type="EMBL" id="OZU87550.1"/>
    </source>
</evidence>
<evidence type="ECO:0000256" key="4">
    <source>
        <dbReference type="ARBA" id="ARBA00023136"/>
    </source>
</evidence>
<dbReference type="InterPro" id="IPR010432">
    <property type="entry name" value="RDD"/>
</dbReference>
<proteinExistence type="predicted"/>
<feature type="domain" description="RDD" evidence="6">
    <location>
        <begin position="7"/>
        <end position="91"/>
    </location>
</feature>
<keyword evidence="4" id="KW-0472">Membrane</keyword>
<feature type="region of interest" description="Disordered" evidence="5">
    <location>
        <begin position="109"/>
        <end position="129"/>
    </location>
</feature>
<dbReference type="OrthoDB" id="2354892at2"/>
<accession>A0A265N6B8</accession>
<evidence type="ECO:0000256" key="5">
    <source>
        <dbReference type="SAM" id="MobiDB-lite"/>
    </source>
</evidence>
<dbReference type="GO" id="GO:0016020">
    <property type="term" value="C:membrane"/>
    <property type="evidence" value="ECO:0007669"/>
    <property type="project" value="UniProtKB-SubCell"/>
</dbReference>
<protein>
    <submittedName>
        <fullName evidence="7">RDD family protein</fullName>
    </submittedName>
</protein>
<dbReference type="Pfam" id="PF06271">
    <property type="entry name" value="RDD"/>
    <property type="match status" value="1"/>
</dbReference>
<gene>
    <name evidence="7" type="ORF">CIL03_15775</name>
</gene>
<sequence>MKPITKKRFKAYLIDTAIATAITAGVECVLRKRIKNEAFHALVTPTLVMWTLEYTQLKRTGQTIGYKQQGLLLENENGQKPATEQIIKRMAYRDSIGGFKYFGNPKGFDEGEGETMPHDRYAHTKVSEV</sequence>
<evidence type="ECO:0000256" key="3">
    <source>
        <dbReference type="ARBA" id="ARBA00022989"/>
    </source>
</evidence>
<feature type="compositionally biased region" description="Basic and acidic residues" evidence="5">
    <location>
        <begin position="115"/>
        <end position="129"/>
    </location>
</feature>
<comment type="subcellular location">
    <subcellularLocation>
        <location evidence="1">Membrane</location>
        <topology evidence="1">Multi-pass membrane protein</topology>
    </subcellularLocation>
</comment>
<evidence type="ECO:0000313" key="8">
    <source>
        <dbReference type="Proteomes" id="UP000216498"/>
    </source>
</evidence>